<evidence type="ECO:0000256" key="8">
    <source>
        <dbReference type="ARBA" id="ARBA00022840"/>
    </source>
</evidence>
<evidence type="ECO:0000313" key="13">
    <source>
        <dbReference type="Proteomes" id="UP000005808"/>
    </source>
</evidence>
<dbReference type="SUPFAM" id="SSF52540">
    <property type="entry name" value="P-loop containing nucleoside triphosphate hydrolases"/>
    <property type="match status" value="2"/>
</dbReference>
<accession>H1SGY2</accession>
<evidence type="ECO:0000256" key="6">
    <source>
        <dbReference type="ARBA" id="ARBA00022737"/>
    </source>
</evidence>
<dbReference type="PANTHER" id="PTHR43790:SF9">
    <property type="entry name" value="GALACTOFURANOSE TRANSPORTER ATP-BINDING PROTEIN YTFR"/>
    <property type="match status" value="1"/>
</dbReference>
<evidence type="ECO:0000256" key="3">
    <source>
        <dbReference type="ARBA" id="ARBA00022475"/>
    </source>
</evidence>
<dbReference type="Proteomes" id="UP000005808">
    <property type="component" value="Unassembled WGS sequence"/>
</dbReference>
<dbReference type="InterPro" id="IPR003439">
    <property type="entry name" value="ABC_transporter-like_ATP-bd"/>
</dbReference>
<keyword evidence="5" id="KW-0762">Sugar transport</keyword>
<dbReference type="GO" id="GO:0016887">
    <property type="term" value="F:ATP hydrolysis activity"/>
    <property type="evidence" value="ECO:0007669"/>
    <property type="project" value="InterPro"/>
</dbReference>
<dbReference type="InterPro" id="IPR003593">
    <property type="entry name" value="AAA+_ATPase"/>
</dbReference>
<evidence type="ECO:0000256" key="4">
    <source>
        <dbReference type="ARBA" id="ARBA00022519"/>
    </source>
</evidence>
<dbReference type="FunFam" id="3.40.50.300:FF:000127">
    <property type="entry name" value="Ribose import ATP-binding protein RbsA"/>
    <property type="match status" value="1"/>
</dbReference>
<dbReference type="PROSITE" id="PS50893">
    <property type="entry name" value="ABC_TRANSPORTER_2"/>
    <property type="match status" value="2"/>
</dbReference>
<dbReference type="Pfam" id="PF00005">
    <property type="entry name" value="ABC_tran"/>
    <property type="match status" value="2"/>
</dbReference>
<proteinExistence type="predicted"/>
<keyword evidence="7" id="KW-0547">Nucleotide-binding</keyword>
<dbReference type="Gene3D" id="3.40.50.300">
    <property type="entry name" value="P-loop containing nucleotide triphosphate hydrolases"/>
    <property type="match status" value="2"/>
</dbReference>
<keyword evidence="8" id="KW-0067">ATP-binding</keyword>
<keyword evidence="10" id="KW-0472">Membrane</keyword>
<gene>
    <name evidence="12" type="ORF">OR16_38367</name>
</gene>
<dbReference type="InterPro" id="IPR027417">
    <property type="entry name" value="P-loop_NTPase"/>
</dbReference>
<evidence type="ECO:0000256" key="7">
    <source>
        <dbReference type="ARBA" id="ARBA00022741"/>
    </source>
</evidence>
<dbReference type="SMART" id="SM00382">
    <property type="entry name" value="AAA"/>
    <property type="match status" value="1"/>
</dbReference>
<dbReference type="PROSITE" id="PS00211">
    <property type="entry name" value="ABC_TRANSPORTER_1"/>
    <property type="match status" value="2"/>
</dbReference>
<evidence type="ECO:0000313" key="12">
    <source>
        <dbReference type="EMBL" id="EHP38227.1"/>
    </source>
</evidence>
<dbReference type="GO" id="GO:0005886">
    <property type="term" value="C:plasma membrane"/>
    <property type="evidence" value="ECO:0007669"/>
    <property type="project" value="UniProtKB-SubCell"/>
</dbReference>
<dbReference type="AlphaFoldDB" id="H1SGY2"/>
<reference evidence="12 13" key="1">
    <citation type="journal article" date="2012" name="J. Bacteriol.">
        <title>De Novo Genome Project of Cupriavidus basilensis OR16.</title>
        <authorList>
            <person name="Cserhati M."/>
            <person name="Kriszt B."/>
            <person name="Szoboszlay S."/>
            <person name="Toth A."/>
            <person name="Szabo I."/>
            <person name="Tancsics A."/>
            <person name="Nagy I."/>
            <person name="Horvath B."/>
            <person name="Nagy I."/>
            <person name="Kukolya J."/>
        </authorList>
    </citation>
    <scope>NUCLEOTIDE SEQUENCE [LARGE SCALE GENOMIC DNA]</scope>
    <source>
        <strain evidence="12 13">OR16</strain>
    </source>
</reference>
<dbReference type="GO" id="GO:0005524">
    <property type="term" value="F:ATP binding"/>
    <property type="evidence" value="ECO:0007669"/>
    <property type="project" value="UniProtKB-KW"/>
</dbReference>
<comment type="subcellular location">
    <subcellularLocation>
        <location evidence="1">Cell membrane</location>
        <topology evidence="1">Peripheral membrane protein</topology>
    </subcellularLocation>
</comment>
<feature type="domain" description="ABC transporter" evidence="11">
    <location>
        <begin position="22"/>
        <end position="257"/>
    </location>
</feature>
<organism evidence="12 13">
    <name type="scientific">Cupriavidus basilensis OR16</name>
    <dbReference type="NCBI Taxonomy" id="1127483"/>
    <lineage>
        <taxon>Bacteria</taxon>
        <taxon>Pseudomonadati</taxon>
        <taxon>Pseudomonadota</taxon>
        <taxon>Betaproteobacteria</taxon>
        <taxon>Burkholderiales</taxon>
        <taxon>Burkholderiaceae</taxon>
        <taxon>Cupriavidus</taxon>
    </lineage>
</organism>
<evidence type="ECO:0000256" key="1">
    <source>
        <dbReference type="ARBA" id="ARBA00004202"/>
    </source>
</evidence>
<evidence type="ECO:0000256" key="2">
    <source>
        <dbReference type="ARBA" id="ARBA00022448"/>
    </source>
</evidence>
<dbReference type="PANTHER" id="PTHR43790">
    <property type="entry name" value="CARBOHYDRATE TRANSPORT ATP-BINDING PROTEIN MG119-RELATED"/>
    <property type="match status" value="1"/>
</dbReference>
<dbReference type="CDD" id="cd03216">
    <property type="entry name" value="ABC_Carb_Monos_I"/>
    <property type="match status" value="1"/>
</dbReference>
<keyword evidence="9" id="KW-1278">Translocase</keyword>
<dbReference type="PATRIC" id="fig|1127483.3.peg.7640"/>
<name>H1SGY2_9BURK</name>
<dbReference type="InterPro" id="IPR050107">
    <property type="entry name" value="ABC_carbohydrate_import_ATPase"/>
</dbReference>
<dbReference type="InterPro" id="IPR017871">
    <property type="entry name" value="ABC_transporter-like_CS"/>
</dbReference>
<evidence type="ECO:0000256" key="10">
    <source>
        <dbReference type="ARBA" id="ARBA00023136"/>
    </source>
</evidence>
<evidence type="ECO:0000259" key="11">
    <source>
        <dbReference type="PROSITE" id="PS50893"/>
    </source>
</evidence>
<sequence>MWEQAIATFNFHRQASMPTPILRLAGITKRFGPLVANDDISLELRRGEVLALLGENGAGKSTLVSILFGHYVADAGTVEMDGEPLPPGQPRAALAAGIGMVHQHFTLADNLSVLDNIMLGTQPLWQWRLERHAARGKVLALAERFGLAVRPQARVGELSVGERQRVEIVKALYRGARVLILDEPTAVLTPHEAETLFATLAQLIAEGLSVIFISHKLDEVLRVSDRIAVLRGGKLVAQCAAAQTTKAELAELMVGRVVAMPERAARPNAEDGANGNAAPPVFALEHVGVRAANGRALLREVSLQVRAGEIVGIAGVSGNGQAALAELASGTLGASEGRVTLAGKPMPAKPRAWIGAGVARVPEDRHAVGVVGDLAVWENAASEQLSEPRFSRWGIIRRAAAQRFARDLVARFDVRTAGIEVPARTMSGGNMQKLILGRALLVRGEGRAPLLVVASQPTWGLDIGAVAYVRARLLDAAREGAAVLLISEDLDELHALADRIAVMHAGHLTEARPTAAWTLGELGLAMAGAGGGHDAQAGKGEARHAA</sequence>
<keyword evidence="2" id="KW-0813">Transport</keyword>
<keyword evidence="3" id="KW-1003">Cell membrane</keyword>
<evidence type="ECO:0000256" key="5">
    <source>
        <dbReference type="ARBA" id="ARBA00022597"/>
    </source>
</evidence>
<dbReference type="EMBL" id="AHJE01000138">
    <property type="protein sequence ID" value="EHP38227.1"/>
    <property type="molecule type" value="Genomic_DNA"/>
</dbReference>
<keyword evidence="4" id="KW-0997">Cell inner membrane</keyword>
<keyword evidence="6" id="KW-0677">Repeat</keyword>
<dbReference type="CDD" id="cd03215">
    <property type="entry name" value="ABC_Carb_Monos_II"/>
    <property type="match status" value="1"/>
</dbReference>
<evidence type="ECO:0000256" key="9">
    <source>
        <dbReference type="ARBA" id="ARBA00022967"/>
    </source>
</evidence>
<protein>
    <submittedName>
        <fullName evidence="12">ABC transporter-like protein</fullName>
    </submittedName>
</protein>
<feature type="domain" description="ABC transporter" evidence="11">
    <location>
        <begin position="282"/>
        <end position="530"/>
    </location>
</feature>
<comment type="caution">
    <text evidence="12">The sequence shown here is derived from an EMBL/GenBank/DDBJ whole genome shotgun (WGS) entry which is preliminary data.</text>
</comment>